<comment type="caution">
    <text evidence="10">The sequence shown here is derived from an EMBL/GenBank/DDBJ whole genome shotgun (WGS) entry which is preliminary data.</text>
</comment>
<dbReference type="InterPro" id="IPR013083">
    <property type="entry name" value="Znf_RING/FYVE/PHD"/>
</dbReference>
<dbReference type="Pfam" id="PF13639">
    <property type="entry name" value="zf-RING_2"/>
    <property type="match status" value="1"/>
</dbReference>
<feature type="domain" description="RING-type" evidence="9">
    <location>
        <begin position="297"/>
        <end position="338"/>
    </location>
</feature>
<dbReference type="Proteomes" id="UP000019335">
    <property type="component" value="Chromosome 3"/>
</dbReference>
<evidence type="ECO:0000313" key="10">
    <source>
        <dbReference type="EMBL" id="EWM29223.1"/>
    </source>
</evidence>
<dbReference type="EC" id="2.3.2.27" evidence="2"/>
<proteinExistence type="predicted"/>
<keyword evidence="10" id="KW-0436">Ligase</keyword>
<evidence type="ECO:0000256" key="2">
    <source>
        <dbReference type="ARBA" id="ARBA00012483"/>
    </source>
</evidence>
<comment type="catalytic activity">
    <reaction evidence="1">
        <text>S-ubiquitinyl-[E2 ubiquitin-conjugating enzyme]-L-cysteine + [acceptor protein]-L-lysine = [E2 ubiquitin-conjugating enzyme]-L-cysteine + N(6)-ubiquitinyl-[acceptor protein]-L-lysine.</text>
        <dbReference type="EC" id="2.3.2.27"/>
    </reaction>
</comment>
<dbReference type="GO" id="GO:0016874">
    <property type="term" value="F:ligase activity"/>
    <property type="evidence" value="ECO:0007669"/>
    <property type="project" value="UniProtKB-KW"/>
</dbReference>
<sequence>MSSIQGKRCDDCNQTYDTRDRLCPICGAAFPNPVAPASAHAPLLRLQSEQANEPSSSHAFQGEITTHLAERLRILLLQGGWIGESDAFGGDIDLERLLSRGDGLGGGNGLSDEDIDRLPRSQLHSTSSMLISVTLTLESDEVESDITMECIPGSFSPIPPDGALIDLVPTVPLTADALPLRHRSTYRDKVLVMQRGKQTFGAMLRAAREVEARGVVVVNSLPLWPYLMRDGRGEARLVEHLSARGGEQKAASCFIVMVSQGHGQELLRRLDAGRATEETPGKPLAARLAASRVERECLICICSFAEGETILRLPCQHSYHADCARKWLALQKTCPACRTQIKTRRNS</sequence>
<dbReference type="OrthoDB" id="21204at2759"/>
<protein>
    <recommendedName>
        <fullName evidence="2">RING-type E3 ubiquitin transferase</fullName>
        <ecNumber evidence="2">2.3.2.27</ecNumber>
    </recommendedName>
</protein>
<keyword evidence="11" id="KW-1185">Reference proteome</keyword>
<evidence type="ECO:0000259" key="9">
    <source>
        <dbReference type="PROSITE" id="PS50089"/>
    </source>
</evidence>
<evidence type="ECO:0000313" key="11">
    <source>
        <dbReference type="Proteomes" id="UP000019335"/>
    </source>
</evidence>
<dbReference type="InterPro" id="IPR001841">
    <property type="entry name" value="Znf_RING"/>
</dbReference>
<dbReference type="AlphaFoldDB" id="W7U0E1"/>
<keyword evidence="4" id="KW-0479">Metal-binding</keyword>
<dbReference type="GO" id="GO:0061630">
    <property type="term" value="F:ubiquitin protein ligase activity"/>
    <property type="evidence" value="ECO:0007669"/>
    <property type="project" value="UniProtKB-EC"/>
</dbReference>
<dbReference type="PROSITE" id="PS50089">
    <property type="entry name" value="ZF_RING_2"/>
    <property type="match status" value="1"/>
</dbReference>
<dbReference type="GO" id="GO:0008270">
    <property type="term" value="F:zinc ion binding"/>
    <property type="evidence" value="ECO:0007669"/>
    <property type="project" value="UniProtKB-KW"/>
</dbReference>
<evidence type="ECO:0000256" key="8">
    <source>
        <dbReference type="PROSITE-ProRule" id="PRU00175"/>
    </source>
</evidence>
<gene>
    <name evidence="10" type="ORF">Naga_100203g4</name>
</gene>
<evidence type="ECO:0000256" key="4">
    <source>
        <dbReference type="ARBA" id="ARBA00022723"/>
    </source>
</evidence>
<keyword evidence="5 8" id="KW-0863">Zinc-finger</keyword>
<evidence type="ECO:0000256" key="1">
    <source>
        <dbReference type="ARBA" id="ARBA00000900"/>
    </source>
</evidence>
<evidence type="ECO:0000256" key="3">
    <source>
        <dbReference type="ARBA" id="ARBA00022679"/>
    </source>
</evidence>
<reference evidence="10 11" key="1">
    <citation type="journal article" date="2014" name="Mol. Plant">
        <title>Chromosome Scale Genome Assembly and Transcriptome Profiling of Nannochloropsis gaditana in Nitrogen Depletion.</title>
        <authorList>
            <person name="Corteggiani Carpinelli E."/>
            <person name="Telatin A."/>
            <person name="Vitulo N."/>
            <person name="Forcato C."/>
            <person name="D'Angelo M."/>
            <person name="Schiavon R."/>
            <person name="Vezzi A."/>
            <person name="Giacometti G.M."/>
            <person name="Morosinotto T."/>
            <person name="Valle G."/>
        </authorList>
    </citation>
    <scope>NUCLEOTIDE SEQUENCE [LARGE SCALE GENOMIC DNA]</scope>
    <source>
        <strain evidence="10 11">B-31</strain>
    </source>
</reference>
<dbReference type="Gene3D" id="3.30.40.10">
    <property type="entry name" value="Zinc/RING finger domain, C3HC4 (zinc finger)"/>
    <property type="match status" value="1"/>
</dbReference>
<evidence type="ECO:0000256" key="5">
    <source>
        <dbReference type="ARBA" id="ARBA00022771"/>
    </source>
</evidence>
<keyword evidence="3" id="KW-0808">Transferase</keyword>
<dbReference type="SMART" id="SM00184">
    <property type="entry name" value="RING"/>
    <property type="match status" value="1"/>
</dbReference>
<evidence type="ECO:0000256" key="6">
    <source>
        <dbReference type="ARBA" id="ARBA00022786"/>
    </source>
</evidence>
<name>W7U0E1_9STRA</name>
<accession>W7U0E1</accession>
<dbReference type="InterPro" id="IPR045191">
    <property type="entry name" value="MBR1/2-like"/>
</dbReference>
<evidence type="ECO:0000256" key="7">
    <source>
        <dbReference type="ARBA" id="ARBA00022833"/>
    </source>
</evidence>
<organism evidence="10 11">
    <name type="scientific">Nannochloropsis gaditana</name>
    <dbReference type="NCBI Taxonomy" id="72520"/>
    <lineage>
        <taxon>Eukaryota</taxon>
        <taxon>Sar</taxon>
        <taxon>Stramenopiles</taxon>
        <taxon>Ochrophyta</taxon>
        <taxon>Eustigmatophyceae</taxon>
        <taxon>Eustigmatales</taxon>
        <taxon>Monodopsidaceae</taxon>
        <taxon>Nannochloropsis</taxon>
    </lineage>
</organism>
<dbReference type="PANTHER" id="PTHR22937:SF106">
    <property type="entry name" value="E3 UBIQUITIN LIGASE BIG BROTHER-RELATED-LIKE"/>
    <property type="match status" value="1"/>
</dbReference>
<keyword evidence="6" id="KW-0833">Ubl conjugation pathway</keyword>
<dbReference type="SUPFAM" id="SSF57850">
    <property type="entry name" value="RING/U-box"/>
    <property type="match status" value="1"/>
</dbReference>
<dbReference type="Gene3D" id="3.50.30.30">
    <property type="match status" value="1"/>
</dbReference>
<dbReference type="PANTHER" id="PTHR22937">
    <property type="entry name" value="E3 UBIQUITIN-PROTEIN LIGASE RNF165"/>
    <property type="match status" value="1"/>
</dbReference>
<keyword evidence="7" id="KW-0862">Zinc</keyword>
<dbReference type="EMBL" id="AZIL01000176">
    <property type="protein sequence ID" value="EWM29223.1"/>
    <property type="molecule type" value="Genomic_DNA"/>
</dbReference>